<feature type="compositionally biased region" description="Basic and acidic residues" evidence="1">
    <location>
        <begin position="371"/>
        <end position="382"/>
    </location>
</feature>
<feature type="compositionally biased region" description="Basic residues" evidence="1">
    <location>
        <begin position="707"/>
        <end position="716"/>
    </location>
</feature>
<reference evidence="2 3" key="1">
    <citation type="journal article" date="2025" name="Microbiol. Resour. Announc.">
        <title>Draft genome sequences for Neonectria magnoliae and Neonectria punicea, canker pathogens of Liriodendron tulipifera and Acer saccharum in West Virginia.</title>
        <authorList>
            <person name="Petronek H.M."/>
            <person name="Kasson M.T."/>
            <person name="Metheny A.M."/>
            <person name="Stauder C.M."/>
            <person name="Lovett B."/>
            <person name="Lynch S.C."/>
            <person name="Garnas J.R."/>
            <person name="Kasson L.R."/>
            <person name="Stajich J.E."/>
        </authorList>
    </citation>
    <scope>NUCLEOTIDE SEQUENCE [LARGE SCALE GENOMIC DNA]</scope>
    <source>
        <strain evidence="2 3">NRRL 64651</strain>
    </source>
</reference>
<feature type="region of interest" description="Disordered" evidence="1">
    <location>
        <begin position="1"/>
        <end position="43"/>
    </location>
</feature>
<gene>
    <name evidence="2" type="ORF">QQZ08_009444</name>
</gene>
<feature type="compositionally biased region" description="Basic and acidic residues" evidence="1">
    <location>
        <begin position="717"/>
        <end position="737"/>
    </location>
</feature>
<protein>
    <recommendedName>
        <fullName evidence="4">Histidine kinase group protein</fullName>
    </recommendedName>
</protein>
<evidence type="ECO:0008006" key="4">
    <source>
        <dbReference type="Google" id="ProtNLM"/>
    </source>
</evidence>
<dbReference type="EMBL" id="JAZAVK010000106">
    <property type="protein sequence ID" value="KAK7422638.1"/>
    <property type="molecule type" value="Genomic_DNA"/>
</dbReference>
<evidence type="ECO:0000313" key="2">
    <source>
        <dbReference type="EMBL" id="KAK7422638.1"/>
    </source>
</evidence>
<name>A0ABR1HN32_9HYPO</name>
<accession>A0ABR1HN32</accession>
<feature type="compositionally biased region" description="Polar residues" evidence="1">
    <location>
        <begin position="288"/>
        <end position="297"/>
    </location>
</feature>
<organism evidence="2 3">
    <name type="scientific">Neonectria magnoliae</name>
    <dbReference type="NCBI Taxonomy" id="2732573"/>
    <lineage>
        <taxon>Eukaryota</taxon>
        <taxon>Fungi</taxon>
        <taxon>Dikarya</taxon>
        <taxon>Ascomycota</taxon>
        <taxon>Pezizomycotina</taxon>
        <taxon>Sordariomycetes</taxon>
        <taxon>Hypocreomycetidae</taxon>
        <taxon>Hypocreales</taxon>
        <taxon>Nectriaceae</taxon>
        <taxon>Neonectria</taxon>
    </lineage>
</organism>
<dbReference type="Proteomes" id="UP001498421">
    <property type="component" value="Unassembled WGS sequence"/>
</dbReference>
<proteinExistence type="predicted"/>
<keyword evidence="3" id="KW-1185">Reference proteome</keyword>
<feature type="region of interest" description="Disordered" evidence="1">
    <location>
        <begin position="281"/>
        <end position="306"/>
    </location>
</feature>
<feature type="compositionally biased region" description="Low complexity" evidence="1">
    <location>
        <begin position="10"/>
        <end position="22"/>
    </location>
</feature>
<evidence type="ECO:0000256" key="1">
    <source>
        <dbReference type="SAM" id="MobiDB-lite"/>
    </source>
</evidence>
<feature type="region of interest" description="Disordered" evidence="1">
    <location>
        <begin position="342"/>
        <end position="382"/>
    </location>
</feature>
<evidence type="ECO:0000313" key="3">
    <source>
        <dbReference type="Proteomes" id="UP001498421"/>
    </source>
</evidence>
<feature type="region of interest" description="Disordered" evidence="1">
    <location>
        <begin position="703"/>
        <end position="737"/>
    </location>
</feature>
<sequence>MANDSKQPPSEAEQAASGGSSANFTMPMVSTGPRTGPGGAKKVSMPLTPLPATLAIARNKHWRYISYFHGHWLQMPVEILETIANINYNTPRPRPIDPAVFFDVVKIRRLVDEATNLAVRAASDIASPVLTNVHGGLPPGGATSLLVPGGPGHGGKLSRERKFRMREQASQKLAHAYRLDEIACSVAAMQGASPLEDVGTLVLQRNPEDMDAKYVSFFHEKIPSRQLVESTSLQPLSDIIAQSSTEGEALRTRSMVKTFRNDYEGAAHDLTLALSTWRFHRPPRNPAEESQLQQSRPGNRRPPDIILAEKDQPTGFQGQVLFQRAAVYLILSCQHIASSLPPAQDADANTEPEISDKTPASETNDGGPPAQDKEQKRKQAESRKLVKIYAKKAHRDYMAFLAQFDYAPSMPMRVLKDFNDRINLAAHGIRNPRSSDSGPPVKPYASYSIPDLFAPIPLSDLPPYPPEDLPGSGTTTPAHEPTCGSISYHPLLADALHSMLLCHCLMQTSAKELQRHANMVARLTRLSDGYPIFQASRSSARTDWIEILGRADNWIQLADHWDVLCAPAPLPIFGVQPEQGAVPSPSRAASAAAALINGGPVTEVSEEQRKKQAHEQAILEALDDERAHGKTTFRDAVQARQKRAEEDERVVDASSTNDVTNIAGTTNAHPTPRRWTFGEGGEYTILTARAIAIARWVREAPVVTGTARRKKRTKKPAKADESLGDALEKLQLQEDEA</sequence>
<comment type="caution">
    <text evidence="2">The sequence shown here is derived from an EMBL/GenBank/DDBJ whole genome shotgun (WGS) entry which is preliminary data.</text>
</comment>